<sequence length="262" mass="28661">MNGTTEVSEAVIRPRPVDDPALRVFLLHHAAGSHLAFTDWARHVPDDWEVCLFEAPGRGRTSDRPALRNARDLAEYFIGRTLDLMDRPFALFGHSMGALVAYEAAARLAARGLPEPCWLGVSACGAPYEELPGDGLAGEPLHRMPGDRLRAALRAMGGIPPAVLDEDDVWALFEDRVRADFAVVETWEPRTVSADVRVPLSLFGGEDDRVVPVESLLDWADGAEDFLGQHLFPGGHFYFEGRVAAVVERLVRDIRTAVTAAG</sequence>
<evidence type="ECO:0000259" key="2">
    <source>
        <dbReference type="Pfam" id="PF00975"/>
    </source>
</evidence>
<dbReference type="Proteomes" id="UP001596139">
    <property type="component" value="Unassembled WGS sequence"/>
</dbReference>
<comment type="caution">
    <text evidence="3">The sequence shown here is derived from an EMBL/GenBank/DDBJ whole genome shotgun (WGS) entry which is preliminary data.</text>
</comment>
<keyword evidence="4" id="KW-1185">Reference proteome</keyword>
<dbReference type="InterPro" id="IPR001031">
    <property type="entry name" value="Thioesterase"/>
</dbReference>
<evidence type="ECO:0000256" key="1">
    <source>
        <dbReference type="ARBA" id="ARBA00007169"/>
    </source>
</evidence>
<dbReference type="Pfam" id="PF00975">
    <property type="entry name" value="Thioesterase"/>
    <property type="match status" value="1"/>
</dbReference>
<name>A0ABW1MHI0_9ACTN</name>
<dbReference type="Gene3D" id="3.40.50.1820">
    <property type="entry name" value="alpha/beta hydrolase"/>
    <property type="match status" value="1"/>
</dbReference>
<dbReference type="SUPFAM" id="SSF53474">
    <property type="entry name" value="alpha/beta-Hydrolases"/>
    <property type="match status" value="1"/>
</dbReference>
<feature type="domain" description="Thioesterase" evidence="2">
    <location>
        <begin position="23"/>
        <end position="250"/>
    </location>
</feature>
<dbReference type="RefSeq" id="WP_051861545.1">
    <property type="nucleotide sequence ID" value="NZ_JBHSPX010000004.1"/>
</dbReference>
<dbReference type="EMBL" id="JBHSPX010000004">
    <property type="protein sequence ID" value="MFC6063211.1"/>
    <property type="molecule type" value="Genomic_DNA"/>
</dbReference>
<protein>
    <submittedName>
        <fullName evidence="3">Thioesterase II family protein</fullName>
    </submittedName>
</protein>
<dbReference type="InterPro" id="IPR012223">
    <property type="entry name" value="TEII"/>
</dbReference>
<accession>A0ABW1MHI0</accession>
<evidence type="ECO:0000313" key="3">
    <source>
        <dbReference type="EMBL" id="MFC6063211.1"/>
    </source>
</evidence>
<organism evidence="3 4">
    <name type="scientific">Streptomyces ochraceiscleroticus</name>
    <dbReference type="NCBI Taxonomy" id="47761"/>
    <lineage>
        <taxon>Bacteria</taxon>
        <taxon>Bacillati</taxon>
        <taxon>Actinomycetota</taxon>
        <taxon>Actinomycetes</taxon>
        <taxon>Kitasatosporales</taxon>
        <taxon>Streptomycetaceae</taxon>
        <taxon>Streptomyces</taxon>
    </lineage>
</organism>
<gene>
    <name evidence="3" type="ORF">ACFP4F_11675</name>
</gene>
<reference evidence="4" key="1">
    <citation type="journal article" date="2019" name="Int. J. Syst. Evol. Microbiol.">
        <title>The Global Catalogue of Microorganisms (GCM) 10K type strain sequencing project: providing services to taxonomists for standard genome sequencing and annotation.</title>
        <authorList>
            <consortium name="The Broad Institute Genomics Platform"/>
            <consortium name="The Broad Institute Genome Sequencing Center for Infectious Disease"/>
            <person name="Wu L."/>
            <person name="Ma J."/>
        </authorList>
    </citation>
    <scope>NUCLEOTIDE SEQUENCE [LARGE SCALE GENOMIC DNA]</scope>
    <source>
        <strain evidence="4">CGMCC 1.15180</strain>
    </source>
</reference>
<comment type="similarity">
    <text evidence="1">Belongs to the thioesterase family.</text>
</comment>
<dbReference type="PANTHER" id="PTHR11487:SF0">
    <property type="entry name" value="S-ACYL FATTY ACID SYNTHASE THIOESTERASE, MEDIUM CHAIN"/>
    <property type="match status" value="1"/>
</dbReference>
<dbReference type="PANTHER" id="PTHR11487">
    <property type="entry name" value="THIOESTERASE"/>
    <property type="match status" value="1"/>
</dbReference>
<evidence type="ECO:0000313" key="4">
    <source>
        <dbReference type="Proteomes" id="UP001596139"/>
    </source>
</evidence>
<dbReference type="InterPro" id="IPR029058">
    <property type="entry name" value="AB_hydrolase_fold"/>
</dbReference>
<proteinExistence type="inferred from homology"/>